<feature type="domain" description="HTH tetR-type" evidence="5">
    <location>
        <begin position="6"/>
        <end position="66"/>
    </location>
</feature>
<keyword evidence="2 4" id="KW-0238">DNA-binding</keyword>
<accession>A0A418W150</accession>
<keyword evidence="3" id="KW-0804">Transcription</keyword>
<evidence type="ECO:0000256" key="4">
    <source>
        <dbReference type="PROSITE-ProRule" id="PRU00335"/>
    </source>
</evidence>
<dbReference type="Gene3D" id="1.10.357.10">
    <property type="entry name" value="Tetracycline Repressor, domain 2"/>
    <property type="match status" value="1"/>
</dbReference>
<evidence type="ECO:0000256" key="3">
    <source>
        <dbReference type="ARBA" id="ARBA00023163"/>
    </source>
</evidence>
<dbReference type="PROSITE" id="PS50977">
    <property type="entry name" value="HTH_TETR_2"/>
    <property type="match status" value="1"/>
</dbReference>
<keyword evidence="7" id="KW-1185">Reference proteome</keyword>
<dbReference type="Pfam" id="PF00440">
    <property type="entry name" value="TetR_N"/>
    <property type="match status" value="1"/>
</dbReference>
<reference evidence="6 7" key="1">
    <citation type="submission" date="2018-09" db="EMBL/GenBank/DDBJ databases">
        <authorList>
            <person name="Zhu H."/>
        </authorList>
    </citation>
    <scope>NUCLEOTIDE SEQUENCE [LARGE SCALE GENOMIC DNA]</scope>
    <source>
        <strain evidence="6 7">K2W22B-5</strain>
    </source>
</reference>
<keyword evidence="1" id="KW-0805">Transcription regulation</keyword>
<dbReference type="RefSeq" id="WP_119829381.1">
    <property type="nucleotide sequence ID" value="NZ_QYUL01000001.1"/>
</dbReference>
<evidence type="ECO:0000256" key="2">
    <source>
        <dbReference type="ARBA" id="ARBA00023125"/>
    </source>
</evidence>
<comment type="caution">
    <text evidence="6">The sequence shown here is derived from an EMBL/GenBank/DDBJ whole genome shotgun (WGS) entry which is preliminary data.</text>
</comment>
<feature type="DNA-binding region" description="H-T-H motif" evidence="4">
    <location>
        <begin position="29"/>
        <end position="48"/>
    </location>
</feature>
<protein>
    <submittedName>
        <fullName evidence="6">TetR family transcriptional regulator</fullName>
    </submittedName>
</protein>
<evidence type="ECO:0000313" key="7">
    <source>
        <dbReference type="Proteomes" id="UP000283458"/>
    </source>
</evidence>
<dbReference type="PANTHER" id="PTHR47506">
    <property type="entry name" value="TRANSCRIPTIONAL REGULATORY PROTEIN"/>
    <property type="match status" value="1"/>
</dbReference>
<dbReference type="InterPro" id="IPR001647">
    <property type="entry name" value="HTH_TetR"/>
</dbReference>
<dbReference type="Pfam" id="PF17937">
    <property type="entry name" value="TetR_C_28"/>
    <property type="match status" value="1"/>
</dbReference>
<dbReference type="InterPro" id="IPR041479">
    <property type="entry name" value="TetR_CgmR_C"/>
</dbReference>
<organism evidence="6 7">
    <name type="scientific">Azospirillum cavernae</name>
    <dbReference type="NCBI Taxonomy" id="2320860"/>
    <lineage>
        <taxon>Bacteria</taxon>
        <taxon>Pseudomonadati</taxon>
        <taxon>Pseudomonadota</taxon>
        <taxon>Alphaproteobacteria</taxon>
        <taxon>Rhodospirillales</taxon>
        <taxon>Azospirillaceae</taxon>
        <taxon>Azospirillum</taxon>
    </lineage>
</organism>
<gene>
    <name evidence="6" type="ORF">D3877_03625</name>
</gene>
<sequence>MGRRQSIDRDSVLEAAERVVARDGALALTLDAVATEAGVSKGGVQYCYNTKDALIEAMVDRVMKSYDDSVKRYLAAHSGEPSARVLAHVEATRAEDVASGARSSALLASLVRAPDYQRAIKKGYREIFDGVDAGSNADSGVNSSARDRALIAMLAAEGAFLLRGLGLHDIGEQEWERVFAAIRKLVTEAPAPTE</sequence>
<dbReference type="EMBL" id="QYUL01000001">
    <property type="protein sequence ID" value="RJF83740.1"/>
    <property type="molecule type" value="Genomic_DNA"/>
</dbReference>
<dbReference type="InterPro" id="IPR009057">
    <property type="entry name" value="Homeodomain-like_sf"/>
</dbReference>
<dbReference type="AlphaFoldDB" id="A0A418W150"/>
<dbReference type="Proteomes" id="UP000283458">
    <property type="component" value="Unassembled WGS sequence"/>
</dbReference>
<dbReference type="SUPFAM" id="SSF46689">
    <property type="entry name" value="Homeodomain-like"/>
    <property type="match status" value="1"/>
</dbReference>
<dbReference type="OrthoDB" id="9809772at2"/>
<evidence type="ECO:0000259" key="5">
    <source>
        <dbReference type="PROSITE" id="PS50977"/>
    </source>
</evidence>
<dbReference type="GO" id="GO:0003677">
    <property type="term" value="F:DNA binding"/>
    <property type="evidence" value="ECO:0007669"/>
    <property type="project" value="UniProtKB-UniRule"/>
</dbReference>
<dbReference type="PRINTS" id="PR00455">
    <property type="entry name" value="HTHTETR"/>
</dbReference>
<name>A0A418W150_9PROT</name>
<evidence type="ECO:0000256" key="1">
    <source>
        <dbReference type="ARBA" id="ARBA00023015"/>
    </source>
</evidence>
<dbReference type="PANTHER" id="PTHR47506:SF1">
    <property type="entry name" value="HTH-TYPE TRANSCRIPTIONAL REGULATOR YJDC"/>
    <property type="match status" value="1"/>
</dbReference>
<evidence type="ECO:0000313" key="6">
    <source>
        <dbReference type="EMBL" id="RJF83740.1"/>
    </source>
</evidence>
<proteinExistence type="predicted"/>